<reference evidence="3 4" key="1">
    <citation type="submission" date="2019-02" db="EMBL/GenBank/DDBJ databases">
        <title>Genome sequencing of the rare red list fungi Antrodiella citrinella (Flaviporus citrinellus).</title>
        <authorList>
            <person name="Buettner E."/>
            <person name="Kellner H."/>
        </authorList>
    </citation>
    <scope>NUCLEOTIDE SEQUENCE [LARGE SCALE GENOMIC DNA]</scope>
    <source>
        <strain evidence="3 4">DSM 108506</strain>
    </source>
</reference>
<sequence>MVNLRLNEREPNPNPHINFTQSLPLGDEVREEDARQQLRALAAQVRPVMKAHGFVINRFEEYKYNKVFAGRNWNNGEVVEIVLRGPTGAYYSSRWLLSTLCHELAHIKVCVFSSSDTDVFQLAYNQHMNHGPEFQALWSQLRKEVKELQSKGYYGDGYWSSGTRLADSAVILGPNGQSGDLPEYMCGGAQSRKRPSSLRQRRPPSTRTGAQTTKKRKAGSRVTARGMFKGDGHALNEGLDDEEKKKGAGFRKKAVSNRAREERAIAAEKRLQALLSKSGTPPRSDEDSDDETGSDREEETDADRRRAMLDTISETDLKSLKTSRDSFINEFFLPSSQSPPEAGPSWHRELSTPCDAASGPSTTSKGKGKRPLHQTTLDSEADADDIASAPSSRAKKKQKSVSYGSIVSDEVKFRKKEALGLTGEGTRFD</sequence>
<dbReference type="GO" id="GO:0005634">
    <property type="term" value="C:nucleus"/>
    <property type="evidence" value="ECO:0007669"/>
    <property type="project" value="TreeGrafter"/>
</dbReference>
<keyword evidence="4" id="KW-1185">Reference proteome</keyword>
<feature type="region of interest" description="Disordered" evidence="1">
    <location>
        <begin position="273"/>
        <end position="319"/>
    </location>
</feature>
<evidence type="ECO:0000256" key="1">
    <source>
        <dbReference type="SAM" id="MobiDB-lite"/>
    </source>
</evidence>
<feature type="compositionally biased region" description="Acidic residues" evidence="1">
    <location>
        <begin position="286"/>
        <end position="301"/>
    </location>
</feature>
<dbReference type="PANTHER" id="PTHR46622">
    <property type="entry name" value="DNA-DEPENDENT METALLOPROTEASE WSS1"/>
    <property type="match status" value="1"/>
</dbReference>
<proteinExistence type="predicted"/>
<dbReference type="InterPro" id="IPR013536">
    <property type="entry name" value="WLM_dom"/>
</dbReference>
<evidence type="ECO:0000259" key="2">
    <source>
        <dbReference type="PROSITE" id="PS51397"/>
    </source>
</evidence>
<feature type="region of interest" description="Disordered" evidence="1">
    <location>
        <begin position="181"/>
        <end position="261"/>
    </location>
</feature>
<name>A0A4S4N2S2_9APHY</name>
<feature type="domain" description="WLM" evidence="2">
    <location>
        <begin position="8"/>
        <end position="272"/>
    </location>
</feature>
<accession>A0A4S4N2S2</accession>
<dbReference type="EMBL" id="SGPM01000097">
    <property type="protein sequence ID" value="THH30030.1"/>
    <property type="molecule type" value="Genomic_DNA"/>
</dbReference>
<gene>
    <name evidence="3" type="ORF">EUX98_g4159</name>
</gene>
<dbReference type="PANTHER" id="PTHR46622:SF1">
    <property type="entry name" value="DNA-DEPENDENT METALLOPROTEASE WSS1"/>
    <property type="match status" value="1"/>
</dbReference>
<protein>
    <recommendedName>
        <fullName evidence="2">WLM domain-containing protein</fullName>
    </recommendedName>
</protein>
<dbReference type="InterPro" id="IPR053000">
    <property type="entry name" value="WSS1-like_metalloprotease"/>
</dbReference>
<dbReference type="Pfam" id="PF08325">
    <property type="entry name" value="WLM"/>
    <property type="match status" value="1"/>
</dbReference>
<evidence type="ECO:0000313" key="4">
    <source>
        <dbReference type="Proteomes" id="UP000308730"/>
    </source>
</evidence>
<dbReference type="AlphaFoldDB" id="A0A4S4N2S2"/>
<organism evidence="3 4">
    <name type="scientific">Antrodiella citrinella</name>
    <dbReference type="NCBI Taxonomy" id="2447956"/>
    <lineage>
        <taxon>Eukaryota</taxon>
        <taxon>Fungi</taxon>
        <taxon>Dikarya</taxon>
        <taxon>Basidiomycota</taxon>
        <taxon>Agaricomycotina</taxon>
        <taxon>Agaricomycetes</taxon>
        <taxon>Polyporales</taxon>
        <taxon>Steccherinaceae</taxon>
        <taxon>Antrodiella</taxon>
    </lineage>
</organism>
<dbReference type="OrthoDB" id="447842at2759"/>
<dbReference type="Proteomes" id="UP000308730">
    <property type="component" value="Unassembled WGS sequence"/>
</dbReference>
<dbReference type="PROSITE" id="PS51397">
    <property type="entry name" value="WLM"/>
    <property type="match status" value="1"/>
</dbReference>
<dbReference type="GO" id="GO:0006281">
    <property type="term" value="P:DNA repair"/>
    <property type="evidence" value="ECO:0007669"/>
    <property type="project" value="TreeGrafter"/>
</dbReference>
<evidence type="ECO:0000313" key="3">
    <source>
        <dbReference type="EMBL" id="THH30030.1"/>
    </source>
</evidence>
<dbReference type="GO" id="GO:0008237">
    <property type="term" value="F:metallopeptidase activity"/>
    <property type="evidence" value="ECO:0007669"/>
    <property type="project" value="TreeGrafter"/>
</dbReference>
<comment type="caution">
    <text evidence="3">The sequence shown here is derived from an EMBL/GenBank/DDBJ whole genome shotgun (WGS) entry which is preliminary data.</text>
</comment>
<feature type="compositionally biased region" description="Basic residues" evidence="1">
    <location>
        <begin position="191"/>
        <end position="204"/>
    </location>
</feature>
<feature type="region of interest" description="Disordered" evidence="1">
    <location>
        <begin position="331"/>
        <end position="404"/>
    </location>
</feature>